<dbReference type="ExpressionAtlas" id="A0A654FM94">
    <property type="expression patterns" value="baseline and differential"/>
</dbReference>
<accession>A0A654FM94</accession>
<proteinExistence type="predicted"/>
<dbReference type="RefSeq" id="NP_001329126.1">
    <property type="nucleotide sequence ID" value="NM_001340566.1"/>
</dbReference>
<gene>
    <name evidence="1" type="ordered locus">At4g07455</name>
    <name evidence="2" type="ORF">AN1_LOCUS17375</name>
</gene>
<evidence type="ECO:0000313" key="2">
    <source>
        <dbReference type="EMBL" id="VYS61946.1"/>
    </source>
</evidence>
<organism evidence="2 3">
    <name type="scientific">Arabidopsis thaliana</name>
    <name type="common">Mouse-ear cress</name>
    <dbReference type="NCBI Taxonomy" id="3702"/>
    <lineage>
        <taxon>Eukaryota</taxon>
        <taxon>Viridiplantae</taxon>
        <taxon>Streptophyta</taxon>
        <taxon>Embryophyta</taxon>
        <taxon>Tracheophyta</taxon>
        <taxon>Spermatophyta</taxon>
        <taxon>Magnoliopsida</taxon>
        <taxon>eudicotyledons</taxon>
        <taxon>Gunneridae</taxon>
        <taxon>Pentapetalae</taxon>
        <taxon>rosids</taxon>
        <taxon>malvids</taxon>
        <taxon>Brassicales</taxon>
        <taxon>Brassicaceae</taxon>
        <taxon>Camelineae</taxon>
        <taxon>Arabidopsis</taxon>
    </lineage>
</organism>
<evidence type="ECO:0000313" key="3">
    <source>
        <dbReference type="Proteomes" id="UP000426265"/>
    </source>
</evidence>
<name>A0A654FM94_ARATH</name>
<protein>
    <submittedName>
        <fullName evidence="2">Uncharacterized protein</fullName>
    </submittedName>
</protein>
<evidence type="ECO:0000313" key="1">
    <source>
        <dbReference type="Araport" id="AT4G07455"/>
    </source>
</evidence>
<sequence length="87" mass="9920">MKSSQTWTGVRTTITTFKDVDVYDVKYCACDKLRRQILSKDVSTKAGDFENFKKAKEKFMFNKKVGVSESFNGLSHELVLMLSSNLV</sequence>
<dbReference type="GeneID" id="28719924"/>
<dbReference type="Araport" id="AT4G07455"/>
<dbReference type="KEGG" id="ath:AT4G07455"/>
<dbReference type="EMBL" id="CACRSJ010000109">
    <property type="protein sequence ID" value="VYS61946.1"/>
    <property type="molecule type" value="Genomic_DNA"/>
</dbReference>
<dbReference type="Proteomes" id="UP000426265">
    <property type="component" value="Unassembled WGS sequence"/>
</dbReference>
<dbReference type="AlphaFoldDB" id="A0A654FM94"/>
<reference evidence="2 3" key="1">
    <citation type="submission" date="2019-11" db="EMBL/GenBank/DDBJ databases">
        <authorList>
            <person name="Jiao W.-B."/>
            <person name="Schneeberger K."/>
        </authorList>
    </citation>
    <scope>NUCLEOTIDE SEQUENCE [LARGE SCALE GENOMIC DNA]</scope>
    <source>
        <strain evidence="3">cv. An-1</strain>
    </source>
</reference>